<evidence type="ECO:0000256" key="1">
    <source>
        <dbReference type="ARBA" id="ARBA00006121"/>
    </source>
</evidence>
<evidence type="ECO:0000313" key="2">
    <source>
        <dbReference type="EMBL" id="CAA57591.1"/>
    </source>
</evidence>
<dbReference type="AlphaFoldDB" id="Q46278"/>
<accession>Q46278</accession>
<sequence length="256" mass="29315">MSKLVKEASVFFRKNKKNTEEEFQKKEIVKDVFSVSLTISEANRLDSLFNKYTLKDEKKDIFLSIKTLTCQIKSIQKQHVLLIGEKIYKIRELLKTIESTETTFSAWISLVFSTKSSAYNALAYYELFIGLPSKNEQLLLQSIPYKAAYLLASRKGSIERKLDVMKRINGLPNTSAISILNKYLPPSREISLSHAYESDELINKIISENLLEVLRLVSSEVHLSEYNLNLMKQLFDSIAPQVSFEADSKSAQRKSI</sequence>
<organism evidence="2">
    <name type="scientific">Chlamydia pneumoniae</name>
    <name type="common">Chlamydophila pneumoniae</name>
    <dbReference type="NCBI Taxonomy" id="83558"/>
    <lineage>
        <taxon>Bacteria</taxon>
        <taxon>Pseudomonadati</taxon>
        <taxon>Chlamydiota</taxon>
        <taxon>Chlamydiia</taxon>
        <taxon>Chlamydiales</taxon>
        <taxon>Chlamydiaceae</taxon>
        <taxon>Chlamydia/Chlamydophila group</taxon>
        <taxon>Chlamydia</taxon>
    </lineage>
</organism>
<dbReference type="Pfam" id="PF03677">
    <property type="entry name" value="UPF0137"/>
    <property type="match status" value="1"/>
</dbReference>
<protein>
    <submittedName>
        <fullName evidence="2">Chlamydophila pneumoniae plasmid DNA</fullName>
    </submittedName>
</protein>
<dbReference type="InterPro" id="IPR005350">
    <property type="entry name" value="UPF0137"/>
</dbReference>
<comment type="similarity">
    <text evidence="1">Belongs to the UPF0137 (pGP6-D) family.</text>
</comment>
<geneLocation type="plasmid" evidence="2">
    <name>pCpnE1</name>
</geneLocation>
<name>Q46278_CHLPN</name>
<dbReference type="EMBL" id="X82078">
    <property type="protein sequence ID" value="CAA57591.1"/>
    <property type="molecule type" value="Genomic_DNA"/>
</dbReference>
<proteinExistence type="inferred from homology"/>
<keyword evidence="2" id="KW-0614">Plasmid</keyword>
<reference evidence="2" key="1">
    <citation type="journal article" date="1997" name="Microbiology">
        <title>Plasmid diversity in Chlamydia.</title>
        <authorList>
            <person name="Thomas N.S."/>
            <person name="Clarke I.N."/>
            <person name="Storey C.C."/>
            <person name="Lusher M."/>
        </authorList>
    </citation>
    <scope>NUCLEOTIDE SEQUENCE</scope>
    <source>
        <plasmid evidence="2">pCpnE1</plasmid>
    </source>
</reference>